<evidence type="ECO:0000313" key="1">
    <source>
        <dbReference type="EMBL" id="CAJ0588286.1"/>
    </source>
</evidence>
<dbReference type="InterPro" id="IPR011990">
    <property type="entry name" value="TPR-like_helical_dom_sf"/>
</dbReference>
<dbReference type="AlphaFoldDB" id="A0AA36DJD5"/>
<name>A0AA36DJD5_CYLNA</name>
<gene>
    <name evidence="1" type="ORF">CYNAS_LOCUS269</name>
</gene>
<reference evidence="1" key="1">
    <citation type="submission" date="2023-07" db="EMBL/GenBank/DDBJ databases">
        <authorList>
            <consortium name="CYATHOMIX"/>
        </authorList>
    </citation>
    <scope>NUCLEOTIDE SEQUENCE</scope>
    <source>
        <strain evidence="1">N/A</strain>
    </source>
</reference>
<evidence type="ECO:0000313" key="2">
    <source>
        <dbReference type="Proteomes" id="UP001176961"/>
    </source>
</evidence>
<dbReference type="Gene3D" id="1.25.40.10">
    <property type="entry name" value="Tetratricopeptide repeat domain"/>
    <property type="match status" value="1"/>
</dbReference>
<proteinExistence type="predicted"/>
<dbReference type="EMBL" id="CATQJL010000001">
    <property type="protein sequence ID" value="CAJ0588286.1"/>
    <property type="molecule type" value="Genomic_DNA"/>
</dbReference>
<organism evidence="1 2">
    <name type="scientific">Cylicocyclus nassatus</name>
    <name type="common">Nematode worm</name>
    <dbReference type="NCBI Taxonomy" id="53992"/>
    <lineage>
        <taxon>Eukaryota</taxon>
        <taxon>Metazoa</taxon>
        <taxon>Ecdysozoa</taxon>
        <taxon>Nematoda</taxon>
        <taxon>Chromadorea</taxon>
        <taxon>Rhabditida</taxon>
        <taxon>Rhabditina</taxon>
        <taxon>Rhabditomorpha</taxon>
        <taxon>Strongyloidea</taxon>
        <taxon>Strongylidae</taxon>
        <taxon>Cylicocyclus</taxon>
    </lineage>
</organism>
<protein>
    <submittedName>
        <fullName evidence="1">Uncharacterized protein</fullName>
    </submittedName>
</protein>
<dbReference type="SUPFAM" id="SSF48452">
    <property type="entry name" value="TPR-like"/>
    <property type="match status" value="1"/>
</dbReference>
<comment type="caution">
    <text evidence="1">The sequence shown here is derived from an EMBL/GenBank/DDBJ whole genome shotgun (WGS) entry which is preliminary data.</text>
</comment>
<accession>A0AA36DJD5</accession>
<sequence>MRFSAQNVRPGYDMLKKAKGCCCFYATPPSATMDEALVDFLAAEEEKPEWIENLIYIVRIHYAKNDKENTKKYCNKLLSLTPTDEDERDRLDEAKKILAKC</sequence>
<dbReference type="Proteomes" id="UP001176961">
    <property type="component" value="Unassembled WGS sequence"/>
</dbReference>
<keyword evidence="2" id="KW-1185">Reference proteome</keyword>